<dbReference type="Proteomes" id="UP001565369">
    <property type="component" value="Unassembled WGS sequence"/>
</dbReference>
<proteinExistence type="predicted"/>
<sequence length="45" mass="4523">MGSVGRIGEVAFVVFDDVLPVAVLAGNAPDQAGQIVDDAAGDLPR</sequence>
<evidence type="ECO:0000313" key="2">
    <source>
        <dbReference type="Proteomes" id="UP001565369"/>
    </source>
</evidence>
<gene>
    <name evidence="1" type="ORF">ABIG07_000040</name>
</gene>
<protein>
    <submittedName>
        <fullName evidence="1">Uncharacterized protein</fullName>
    </submittedName>
</protein>
<dbReference type="EMBL" id="JBGBZJ010000001">
    <property type="protein sequence ID" value="MEY9451092.1"/>
    <property type="molecule type" value="Genomic_DNA"/>
</dbReference>
<evidence type="ECO:0000313" key="1">
    <source>
        <dbReference type="EMBL" id="MEY9451092.1"/>
    </source>
</evidence>
<keyword evidence="2" id="KW-1185">Reference proteome</keyword>
<organism evidence="1 2">
    <name type="scientific">Bradyrhizobium ottawaense</name>
    <dbReference type="NCBI Taxonomy" id="931866"/>
    <lineage>
        <taxon>Bacteria</taxon>
        <taxon>Pseudomonadati</taxon>
        <taxon>Pseudomonadota</taxon>
        <taxon>Alphaproteobacteria</taxon>
        <taxon>Hyphomicrobiales</taxon>
        <taxon>Nitrobacteraceae</taxon>
        <taxon>Bradyrhizobium</taxon>
    </lineage>
</organism>
<accession>A0ABV4FHP4</accession>
<dbReference type="RefSeq" id="WP_193376080.1">
    <property type="nucleotide sequence ID" value="NZ_JBGBZG010000001.1"/>
</dbReference>
<comment type="caution">
    <text evidence="1">The sequence shown here is derived from an EMBL/GenBank/DDBJ whole genome shotgun (WGS) entry which is preliminary data.</text>
</comment>
<name>A0ABV4FHP4_9BRAD</name>
<reference evidence="1 2" key="1">
    <citation type="submission" date="2024-07" db="EMBL/GenBank/DDBJ databases">
        <title>Genomic Encyclopedia of Type Strains, Phase V (KMG-V): Genome sequencing to study the core and pangenomes of soil and plant-associated prokaryotes.</title>
        <authorList>
            <person name="Whitman W."/>
        </authorList>
    </citation>
    <scope>NUCLEOTIDE SEQUENCE [LARGE SCALE GENOMIC DNA]</scope>
    <source>
        <strain evidence="1 2">USDA 152</strain>
    </source>
</reference>